<evidence type="ECO:0000313" key="3">
    <source>
        <dbReference type="Proteomes" id="UP000824209"/>
    </source>
</evidence>
<name>A0A9D2S0C1_9FIRM</name>
<gene>
    <name evidence="2" type="ORF">H9943_03545</name>
</gene>
<proteinExistence type="predicted"/>
<organism evidence="2 3">
    <name type="scientific">Candidatus Ruthenibacterium avium</name>
    <dbReference type="NCBI Taxonomy" id="2838751"/>
    <lineage>
        <taxon>Bacteria</taxon>
        <taxon>Bacillati</taxon>
        <taxon>Bacillota</taxon>
        <taxon>Clostridia</taxon>
        <taxon>Eubacteriales</taxon>
        <taxon>Oscillospiraceae</taxon>
        <taxon>Ruthenibacterium</taxon>
    </lineage>
</organism>
<evidence type="ECO:0000313" key="2">
    <source>
        <dbReference type="EMBL" id="HJB39453.1"/>
    </source>
</evidence>
<accession>A0A9D2S0C1</accession>
<sequence>MRIERQNTYSAALTAQQTAQTLPAQNVQTAQEAEKEQDTSNRVQDGFVRSSKSESVTYQPPKKLTEDQVQELKNQMHQSMVELAKTMLGGQDKIARLADGSVDYAKLAEQLGIGKTPEEAQAAISDGGMWGVDAVATRLMDMAVALSGGDPEKAELLRDAVQKGFAAVGDLDSLPQVCQDTYTETMKRFDYWVEKGSLDGYGQAEEPAQEEA</sequence>
<dbReference type="EMBL" id="DWYA01000036">
    <property type="protein sequence ID" value="HJB39453.1"/>
    <property type="molecule type" value="Genomic_DNA"/>
</dbReference>
<evidence type="ECO:0000256" key="1">
    <source>
        <dbReference type="SAM" id="MobiDB-lite"/>
    </source>
</evidence>
<feature type="region of interest" description="Disordered" evidence="1">
    <location>
        <begin position="23"/>
        <end position="64"/>
    </location>
</feature>
<dbReference type="Proteomes" id="UP000824209">
    <property type="component" value="Unassembled WGS sequence"/>
</dbReference>
<protein>
    <recommendedName>
        <fullName evidence="4">DUF5610 domain-containing protein</fullName>
    </recommendedName>
</protein>
<evidence type="ECO:0008006" key="4">
    <source>
        <dbReference type="Google" id="ProtNLM"/>
    </source>
</evidence>
<reference evidence="2" key="2">
    <citation type="submission" date="2021-04" db="EMBL/GenBank/DDBJ databases">
        <authorList>
            <person name="Gilroy R."/>
        </authorList>
    </citation>
    <scope>NUCLEOTIDE SEQUENCE</scope>
    <source>
        <strain evidence="2">ChiBcec8-14828</strain>
    </source>
</reference>
<comment type="caution">
    <text evidence="2">The sequence shown here is derived from an EMBL/GenBank/DDBJ whole genome shotgun (WGS) entry which is preliminary data.</text>
</comment>
<reference evidence="2" key="1">
    <citation type="journal article" date="2021" name="PeerJ">
        <title>Extensive microbial diversity within the chicken gut microbiome revealed by metagenomics and culture.</title>
        <authorList>
            <person name="Gilroy R."/>
            <person name="Ravi A."/>
            <person name="Getino M."/>
            <person name="Pursley I."/>
            <person name="Horton D.L."/>
            <person name="Alikhan N.F."/>
            <person name="Baker D."/>
            <person name="Gharbi K."/>
            <person name="Hall N."/>
            <person name="Watson M."/>
            <person name="Adriaenssens E.M."/>
            <person name="Foster-Nyarko E."/>
            <person name="Jarju S."/>
            <person name="Secka A."/>
            <person name="Antonio M."/>
            <person name="Oren A."/>
            <person name="Chaudhuri R.R."/>
            <person name="La Ragione R."/>
            <person name="Hildebrand F."/>
            <person name="Pallen M.J."/>
        </authorList>
    </citation>
    <scope>NUCLEOTIDE SEQUENCE</scope>
    <source>
        <strain evidence="2">ChiBcec8-14828</strain>
    </source>
</reference>
<dbReference type="AlphaFoldDB" id="A0A9D2S0C1"/>